<dbReference type="EMBL" id="JAXOVC010000007">
    <property type="protein sequence ID" value="KAK4499189.1"/>
    <property type="molecule type" value="Genomic_DNA"/>
</dbReference>
<dbReference type="SMART" id="SM00213">
    <property type="entry name" value="UBQ"/>
    <property type="match status" value="3"/>
</dbReference>
<sequence>MTLNLTVTIPLETAAILRKAHDSRTADQDVDSALFTVANAVIDAVKALPWSITTSPALEENRNMSPYGVLTPPLSTYSKESSSYSKDLSGSFSRQPSEYSQDQSSGISYTGRPLPDPSSASEIASRSTSASMPGEGSAGSSESDTWWSARESYCDDFSIDLIDIVNGEEETYYLSVTGTMTIEEVAFRAEQVSGVPAVSLRLVWRGYRLNQPDATLSQYGIGDGSKIHLLRKAPSVDTLPASDCEEEEMPYQPYPGYEIIVQTVGGKQVPMIVQGETTTAELASAVFDRQGICPGLQRLVHKGNVIFDGYAYDMGEAHLIYTLEELGIGPDSVVILYFCNTMRLVDALRYNYPSRQPASKRRDSKVTREVKYQVRVNWQDHGVYVFDVKNTMLVADLKALVEAKTGVPIVRQRLSFEGEVLENGRTFDEVCFISPTP</sequence>
<feature type="compositionally biased region" description="Low complexity" evidence="1">
    <location>
        <begin position="81"/>
        <end position="93"/>
    </location>
</feature>
<dbReference type="InterPro" id="IPR015496">
    <property type="entry name" value="Ubiquilin"/>
</dbReference>
<accession>A0ABR0ECF0</accession>
<dbReference type="Proteomes" id="UP001305779">
    <property type="component" value="Unassembled WGS sequence"/>
</dbReference>
<dbReference type="Pfam" id="PF00240">
    <property type="entry name" value="ubiquitin"/>
    <property type="match status" value="2"/>
</dbReference>
<dbReference type="InterPro" id="IPR000626">
    <property type="entry name" value="Ubiquitin-like_dom"/>
</dbReference>
<comment type="caution">
    <text evidence="3">The sequence shown here is derived from an EMBL/GenBank/DDBJ whole genome shotgun (WGS) entry which is preliminary data.</text>
</comment>
<feature type="domain" description="Ubiquitin-like" evidence="2">
    <location>
        <begin position="257"/>
        <end position="336"/>
    </location>
</feature>
<dbReference type="PANTHER" id="PTHR10677">
    <property type="entry name" value="UBIQUILIN"/>
    <property type="match status" value="1"/>
</dbReference>
<evidence type="ECO:0000313" key="3">
    <source>
        <dbReference type="EMBL" id="KAK4499189.1"/>
    </source>
</evidence>
<dbReference type="InterPro" id="IPR029071">
    <property type="entry name" value="Ubiquitin-like_domsf"/>
</dbReference>
<feature type="domain" description="Ubiquitin-like" evidence="2">
    <location>
        <begin position="162"/>
        <end position="236"/>
    </location>
</feature>
<feature type="compositionally biased region" description="Polar residues" evidence="1">
    <location>
        <begin position="94"/>
        <end position="108"/>
    </location>
</feature>
<feature type="domain" description="Ubiquitin-like" evidence="2">
    <location>
        <begin position="372"/>
        <end position="429"/>
    </location>
</feature>
<dbReference type="Gene3D" id="3.10.20.90">
    <property type="entry name" value="Phosphatidylinositol 3-kinase Catalytic Subunit, Chain A, domain 1"/>
    <property type="match status" value="3"/>
</dbReference>
<keyword evidence="4" id="KW-1185">Reference proteome</keyword>
<dbReference type="PROSITE" id="PS50053">
    <property type="entry name" value="UBIQUITIN_2"/>
    <property type="match status" value="3"/>
</dbReference>
<gene>
    <name evidence="3" type="ORF">PRZ48_009702</name>
</gene>
<feature type="compositionally biased region" description="Low complexity" evidence="1">
    <location>
        <begin position="118"/>
        <end position="131"/>
    </location>
</feature>
<name>A0ABR0ECF0_ZASCE</name>
<evidence type="ECO:0000313" key="4">
    <source>
        <dbReference type="Proteomes" id="UP001305779"/>
    </source>
</evidence>
<evidence type="ECO:0000259" key="2">
    <source>
        <dbReference type="PROSITE" id="PS50053"/>
    </source>
</evidence>
<dbReference type="SUPFAM" id="SSF54236">
    <property type="entry name" value="Ubiquitin-like"/>
    <property type="match status" value="3"/>
</dbReference>
<feature type="region of interest" description="Disordered" evidence="1">
    <location>
        <begin position="81"/>
        <end position="145"/>
    </location>
</feature>
<proteinExistence type="predicted"/>
<protein>
    <recommendedName>
        <fullName evidence="2">Ubiquitin-like domain-containing protein</fullName>
    </recommendedName>
</protein>
<organism evidence="3 4">
    <name type="scientific">Zasmidium cellare</name>
    <name type="common">Wine cellar mold</name>
    <name type="synonym">Racodium cellare</name>
    <dbReference type="NCBI Taxonomy" id="395010"/>
    <lineage>
        <taxon>Eukaryota</taxon>
        <taxon>Fungi</taxon>
        <taxon>Dikarya</taxon>
        <taxon>Ascomycota</taxon>
        <taxon>Pezizomycotina</taxon>
        <taxon>Dothideomycetes</taxon>
        <taxon>Dothideomycetidae</taxon>
        <taxon>Mycosphaerellales</taxon>
        <taxon>Mycosphaerellaceae</taxon>
        <taxon>Zasmidium</taxon>
    </lineage>
</organism>
<dbReference type="PANTHER" id="PTHR10677:SF3">
    <property type="entry name" value="FI07626P-RELATED"/>
    <property type="match status" value="1"/>
</dbReference>
<evidence type="ECO:0000256" key="1">
    <source>
        <dbReference type="SAM" id="MobiDB-lite"/>
    </source>
</evidence>
<reference evidence="3 4" key="1">
    <citation type="journal article" date="2023" name="G3 (Bethesda)">
        <title>A chromosome-level genome assembly of Zasmidium syzygii isolated from banana leaves.</title>
        <authorList>
            <person name="van Westerhoven A.C."/>
            <person name="Mehrabi R."/>
            <person name="Talebi R."/>
            <person name="Steentjes M.B.F."/>
            <person name="Corcolon B."/>
            <person name="Chong P.A."/>
            <person name="Kema G.H.J."/>
            <person name="Seidl M.F."/>
        </authorList>
    </citation>
    <scope>NUCLEOTIDE SEQUENCE [LARGE SCALE GENOMIC DNA]</scope>
    <source>
        <strain evidence="3 4">P124</strain>
    </source>
</reference>
<dbReference type="CDD" id="cd17039">
    <property type="entry name" value="Ubl_ubiquitin_like"/>
    <property type="match status" value="2"/>
</dbReference>